<sequence length="62" mass="7313">MGHFKIPTTKFGYENNDFLNPEKANKVMNLLDKVKSFSKSFQQKSIKVIHHLLYRFAVLLEK</sequence>
<evidence type="ECO:0000313" key="1">
    <source>
        <dbReference type="EMBL" id="EQA61173.1"/>
    </source>
</evidence>
<keyword evidence="2" id="KW-1185">Reference proteome</keyword>
<gene>
    <name evidence="1" type="ORF">LEP1GSC062_1384</name>
</gene>
<name>V6IAZ3_9LEPT</name>
<accession>V6IAZ3</accession>
<proteinExistence type="predicted"/>
<dbReference type="Proteomes" id="UP000018747">
    <property type="component" value="Unassembled WGS sequence"/>
</dbReference>
<comment type="caution">
    <text evidence="1">The sequence shown here is derived from an EMBL/GenBank/DDBJ whole genome shotgun (WGS) entry which is preliminary data.</text>
</comment>
<dbReference type="EMBL" id="AHMT02000052">
    <property type="protein sequence ID" value="EQA61173.1"/>
    <property type="molecule type" value="Genomic_DNA"/>
</dbReference>
<reference evidence="1" key="1">
    <citation type="submission" date="2013-05" db="EMBL/GenBank/DDBJ databases">
        <authorList>
            <person name="Harkins D.M."/>
            <person name="Durkin A.S."/>
            <person name="Brinkac L.M."/>
            <person name="Haft D.H."/>
            <person name="Selengut J.D."/>
            <person name="Sanka R."/>
            <person name="DePew J."/>
            <person name="Purushe J."/>
            <person name="Hartskeerl R.A."/>
            <person name="Ahmed A."/>
            <person name="van der Linden H."/>
            <person name="Goris M.G.A."/>
            <person name="Vinetz J.M."/>
            <person name="Sutton G.G."/>
            <person name="Nierman W.C."/>
            <person name="Fouts D.E."/>
        </authorList>
    </citation>
    <scope>NUCLEOTIDE SEQUENCE [LARGE SCALE GENOMIC DNA]</scope>
    <source>
        <strain evidence="1">L 60</strain>
    </source>
</reference>
<organism evidence="1 2">
    <name type="scientific">Leptospira alexanderi serovar Manhao 3 str. L 60</name>
    <dbReference type="NCBI Taxonomy" id="1049759"/>
    <lineage>
        <taxon>Bacteria</taxon>
        <taxon>Pseudomonadati</taxon>
        <taxon>Spirochaetota</taxon>
        <taxon>Spirochaetia</taxon>
        <taxon>Leptospirales</taxon>
        <taxon>Leptospiraceae</taxon>
        <taxon>Leptospira</taxon>
    </lineage>
</organism>
<evidence type="ECO:0000313" key="2">
    <source>
        <dbReference type="Proteomes" id="UP000018747"/>
    </source>
</evidence>
<dbReference type="AlphaFoldDB" id="V6IAZ3"/>
<protein>
    <submittedName>
        <fullName evidence="1">Uncharacterized protein</fullName>
    </submittedName>
</protein>